<keyword evidence="1" id="KW-1133">Transmembrane helix</keyword>
<feature type="transmembrane region" description="Helical" evidence="1">
    <location>
        <begin position="12"/>
        <end position="34"/>
    </location>
</feature>
<dbReference type="EMBL" id="JBHSHE010000011">
    <property type="protein sequence ID" value="MFC4715002.1"/>
    <property type="molecule type" value="Genomic_DNA"/>
</dbReference>
<feature type="transmembrane region" description="Helical" evidence="1">
    <location>
        <begin position="117"/>
        <end position="134"/>
    </location>
</feature>
<sequence>MRSSRQFWSQWWAQIIAGLFIVLLAVGPWLWLWLGQREQPMLPTSMSDAAGLIIIFASIALLGGWFTRVIGRHGTSFAILTDIGVLLALVGLVFQWIWGDAPEIFQGKISDGLQTQLWALGTAFVISQVLYFLIAKLRLSIVALLVAALVFSVGRWLQMVATYTPLEPEIYSSLTYAGALVLGLVLGFLGFLQIWHLVVWGIALAIQWIMPAVISAVVTLLENPVGSVGGSLAQFGELTQGSIGQTDWLIPSLVTLAVAMLVSVILLIVRKGKRRSY</sequence>
<proteinExistence type="predicted"/>
<evidence type="ECO:0000313" key="2">
    <source>
        <dbReference type="EMBL" id="MFC4715002.1"/>
    </source>
</evidence>
<reference evidence="3" key="1">
    <citation type="journal article" date="2019" name="Int. J. Syst. Evol. Microbiol.">
        <title>The Global Catalogue of Microorganisms (GCM) 10K type strain sequencing project: providing services to taxonomists for standard genome sequencing and annotation.</title>
        <authorList>
            <consortium name="The Broad Institute Genomics Platform"/>
            <consortium name="The Broad Institute Genome Sequencing Center for Infectious Disease"/>
            <person name="Wu L."/>
            <person name="Ma J."/>
        </authorList>
    </citation>
    <scope>NUCLEOTIDE SEQUENCE [LARGE SCALE GENOMIC DNA]</scope>
    <source>
        <strain evidence="3">CGMCC 1.12849</strain>
    </source>
</reference>
<accession>A0ABV9MGJ0</accession>
<feature type="transmembrane region" description="Helical" evidence="1">
    <location>
        <begin position="77"/>
        <end position="97"/>
    </location>
</feature>
<feature type="transmembrane region" description="Helical" evidence="1">
    <location>
        <begin position="141"/>
        <end position="158"/>
    </location>
</feature>
<evidence type="ECO:0000256" key="1">
    <source>
        <dbReference type="SAM" id="Phobius"/>
    </source>
</evidence>
<name>A0ABV9MGJ0_9MICC</name>
<feature type="transmembrane region" description="Helical" evidence="1">
    <location>
        <begin position="198"/>
        <end position="221"/>
    </location>
</feature>
<dbReference type="Proteomes" id="UP001595884">
    <property type="component" value="Unassembled WGS sequence"/>
</dbReference>
<comment type="caution">
    <text evidence="2">The sequence shown here is derived from an EMBL/GenBank/DDBJ whole genome shotgun (WGS) entry which is preliminary data.</text>
</comment>
<gene>
    <name evidence="2" type="ORF">ACFO7V_02435</name>
</gene>
<dbReference type="RefSeq" id="WP_346059449.1">
    <property type="nucleotide sequence ID" value="NZ_BAAAVQ010000046.1"/>
</dbReference>
<feature type="transmembrane region" description="Helical" evidence="1">
    <location>
        <begin position="248"/>
        <end position="269"/>
    </location>
</feature>
<keyword evidence="1" id="KW-0812">Transmembrane</keyword>
<keyword evidence="3" id="KW-1185">Reference proteome</keyword>
<keyword evidence="1" id="KW-0472">Membrane</keyword>
<feature type="transmembrane region" description="Helical" evidence="1">
    <location>
        <begin position="49"/>
        <end position="70"/>
    </location>
</feature>
<evidence type="ECO:0000313" key="3">
    <source>
        <dbReference type="Proteomes" id="UP001595884"/>
    </source>
</evidence>
<organism evidence="2 3">
    <name type="scientific">Glutamicibacter bergerei</name>
    <dbReference type="NCBI Taxonomy" id="256702"/>
    <lineage>
        <taxon>Bacteria</taxon>
        <taxon>Bacillati</taxon>
        <taxon>Actinomycetota</taxon>
        <taxon>Actinomycetes</taxon>
        <taxon>Micrococcales</taxon>
        <taxon>Micrococcaceae</taxon>
        <taxon>Glutamicibacter</taxon>
    </lineage>
</organism>
<protein>
    <submittedName>
        <fullName evidence="2">Uncharacterized protein</fullName>
    </submittedName>
</protein>
<feature type="transmembrane region" description="Helical" evidence="1">
    <location>
        <begin position="170"/>
        <end position="191"/>
    </location>
</feature>